<organism evidence="1 2">
    <name type="scientific">Ascobolus immersus RN42</name>
    <dbReference type="NCBI Taxonomy" id="1160509"/>
    <lineage>
        <taxon>Eukaryota</taxon>
        <taxon>Fungi</taxon>
        <taxon>Dikarya</taxon>
        <taxon>Ascomycota</taxon>
        <taxon>Pezizomycotina</taxon>
        <taxon>Pezizomycetes</taxon>
        <taxon>Pezizales</taxon>
        <taxon>Ascobolaceae</taxon>
        <taxon>Ascobolus</taxon>
    </lineage>
</organism>
<dbReference type="Proteomes" id="UP000275078">
    <property type="component" value="Unassembled WGS sequence"/>
</dbReference>
<gene>
    <name evidence="1" type="ORF">BJ508DRAFT_74528</name>
</gene>
<evidence type="ECO:0000313" key="2">
    <source>
        <dbReference type="Proteomes" id="UP000275078"/>
    </source>
</evidence>
<reference evidence="1 2" key="1">
    <citation type="journal article" date="2018" name="Nat. Ecol. Evol.">
        <title>Pezizomycetes genomes reveal the molecular basis of ectomycorrhizal truffle lifestyle.</title>
        <authorList>
            <person name="Murat C."/>
            <person name="Payen T."/>
            <person name="Noel B."/>
            <person name="Kuo A."/>
            <person name="Morin E."/>
            <person name="Chen J."/>
            <person name="Kohler A."/>
            <person name="Krizsan K."/>
            <person name="Balestrini R."/>
            <person name="Da Silva C."/>
            <person name="Montanini B."/>
            <person name="Hainaut M."/>
            <person name="Levati E."/>
            <person name="Barry K.W."/>
            <person name="Belfiori B."/>
            <person name="Cichocki N."/>
            <person name="Clum A."/>
            <person name="Dockter R.B."/>
            <person name="Fauchery L."/>
            <person name="Guy J."/>
            <person name="Iotti M."/>
            <person name="Le Tacon F."/>
            <person name="Lindquist E.A."/>
            <person name="Lipzen A."/>
            <person name="Malagnac F."/>
            <person name="Mello A."/>
            <person name="Molinier V."/>
            <person name="Miyauchi S."/>
            <person name="Poulain J."/>
            <person name="Riccioni C."/>
            <person name="Rubini A."/>
            <person name="Sitrit Y."/>
            <person name="Splivallo R."/>
            <person name="Traeger S."/>
            <person name="Wang M."/>
            <person name="Zifcakova L."/>
            <person name="Wipf D."/>
            <person name="Zambonelli A."/>
            <person name="Paolocci F."/>
            <person name="Nowrousian M."/>
            <person name="Ottonello S."/>
            <person name="Baldrian P."/>
            <person name="Spatafora J.W."/>
            <person name="Henrissat B."/>
            <person name="Nagy L.G."/>
            <person name="Aury J.M."/>
            <person name="Wincker P."/>
            <person name="Grigoriev I.V."/>
            <person name="Bonfante P."/>
            <person name="Martin F.M."/>
        </authorList>
    </citation>
    <scope>NUCLEOTIDE SEQUENCE [LARGE SCALE GENOMIC DNA]</scope>
    <source>
        <strain evidence="1 2">RN42</strain>
    </source>
</reference>
<name>A0A3N4IAT0_ASCIM</name>
<sequence>MYRVMTGQHQMHLSGTDGRRWKGATGHLIPFPLSIGYYYGPELAPSSTQLQFLVPSLDYQQESLITSCCWDCRTHMTILSETHRIERLQSCKLEAYPFRFSGIRASTVIAEVRIRLPVPIHTHEPSKPTAYFLSWETGHVCRLGLIRTPFSRSSVTYSRSSLVQVNPKLLAILTLLRLHPAHRFRPVPPTYLLQERKSNWSCCTAFKGVKSCQNRNRQSRRPVRARELSSGEAG</sequence>
<dbReference type="AlphaFoldDB" id="A0A3N4IAT0"/>
<accession>A0A3N4IAT0</accession>
<proteinExistence type="predicted"/>
<evidence type="ECO:0000313" key="1">
    <source>
        <dbReference type="EMBL" id="RPA83193.1"/>
    </source>
</evidence>
<dbReference type="EMBL" id="ML119666">
    <property type="protein sequence ID" value="RPA83193.1"/>
    <property type="molecule type" value="Genomic_DNA"/>
</dbReference>
<protein>
    <submittedName>
        <fullName evidence="1">Uncharacterized protein</fullName>
    </submittedName>
</protein>
<keyword evidence="2" id="KW-1185">Reference proteome</keyword>